<feature type="transmembrane region" description="Helical" evidence="6">
    <location>
        <begin position="6"/>
        <end position="25"/>
    </location>
</feature>
<proteinExistence type="inferred from homology"/>
<organism evidence="9 10">
    <name type="scientific">Paenibacillus gansuensis</name>
    <dbReference type="NCBI Taxonomy" id="306542"/>
    <lineage>
        <taxon>Bacteria</taxon>
        <taxon>Bacillati</taxon>
        <taxon>Bacillota</taxon>
        <taxon>Bacilli</taxon>
        <taxon>Bacillales</taxon>
        <taxon>Paenibacillaceae</taxon>
        <taxon>Paenibacillus</taxon>
    </lineage>
</organism>
<feature type="domain" description="DUF2179" evidence="7">
    <location>
        <begin position="110"/>
        <end position="162"/>
    </location>
</feature>
<dbReference type="Pfam" id="PF10035">
    <property type="entry name" value="DUF2179"/>
    <property type="match status" value="1"/>
</dbReference>
<comment type="caution">
    <text evidence="9">The sequence shown here is derived from an EMBL/GenBank/DDBJ whole genome shotgun (WGS) entry which is preliminary data.</text>
</comment>
<feature type="transmembrane region" description="Helical" evidence="6">
    <location>
        <begin position="62"/>
        <end position="79"/>
    </location>
</feature>
<name>A0ABW5P925_9BACL</name>
<dbReference type="EMBL" id="JBHUME010000002">
    <property type="protein sequence ID" value="MFD2610948.1"/>
    <property type="molecule type" value="Genomic_DNA"/>
</dbReference>
<comment type="similarity">
    <text evidence="6">Belongs to the UPF0316 family.</text>
</comment>
<dbReference type="HAMAP" id="MF_01515">
    <property type="entry name" value="UPF0316"/>
    <property type="match status" value="1"/>
</dbReference>
<keyword evidence="3 6" id="KW-0812">Transmembrane</keyword>
<evidence type="ECO:0000256" key="6">
    <source>
        <dbReference type="HAMAP-Rule" id="MF_01515"/>
    </source>
</evidence>
<dbReference type="PANTHER" id="PTHR40060">
    <property type="entry name" value="UPF0316 PROTEIN YEBE"/>
    <property type="match status" value="1"/>
</dbReference>
<keyword evidence="2 6" id="KW-1003">Cell membrane</keyword>
<reference evidence="10" key="1">
    <citation type="journal article" date="2019" name="Int. J. Syst. Evol. Microbiol.">
        <title>The Global Catalogue of Microorganisms (GCM) 10K type strain sequencing project: providing services to taxonomists for standard genome sequencing and annotation.</title>
        <authorList>
            <consortium name="The Broad Institute Genomics Platform"/>
            <consortium name="The Broad Institute Genome Sequencing Center for Infectious Disease"/>
            <person name="Wu L."/>
            <person name="Ma J."/>
        </authorList>
    </citation>
    <scope>NUCLEOTIDE SEQUENCE [LARGE SCALE GENOMIC DNA]</scope>
    <source>
        <strain evidence="10">KCTC 3950</strain>
    </source>
</reference>
<protein>
    <recommendedName>
        <fullName evidence="6">UPF0316 protein ACFSUF_00765</fullName>
    </recommendedName>
</protein>
<evidence type="ECO:0000256" key="4">
    <source>
        <dbReference type="ARBA" id="ARBA00022989"/>
    </source>
</evidence>
<evidence type="ECO:0000256" key="1">
    <source>
        <dbReference type="ARBA" id="ARBA00004651"/>
    </source>
</evidence>
<accession>A0ABW5P925</accession>
<dbReference type="InterPro" id="IPR019264">
    <property type="entry name" value="DUF2179"/>
</dbReference>
<dbReference type="NCBIfam" id="NF003194">
    <property type="entry name" value="PRK04164.1-5"/>
    <property type="match status" value="1"/>
</dbReference>
<dbReference type="InterPro" id="IPR022930">
    <property type="entry name" value="UPF0316"/>
</dbReference>
<dbReference type="PANTHER" id="PTHR40060:SF1">
    <property type="entry name" value="UPF0316 PROTEIN YEBE"/>
    <property type="match status" value="1"/>
</dbReference>
<evidence type="ECO:0000259" key="8">
    <source>
        <dbReference type="Pfam" id="PF18955"/>
    </source>
</evidence>
<keyword evidence="10" id="KW-1185">Reference proteome</keyword>
<evidence type="ECO:0000256" key="2">
    <source>
        <dbReference type="ARBA" id="ARBA00022475"/>
    </source>
</evidence>
<sequence>MGKILLLIFVIQIIYVSAFTLRMILTLKGQKYIAAAISTAEITIYVLGLNLVLQYLNQASSLIVYAVGYALGILAGAWIEEKLALGYVTLQVICNRPDANMAASLREQGYGVTTWLGQGRDGDRLVLQILSKRKSQKSLHKSILALDPKAFVITLEPKQFHGGFWASALRK</sequence>
<comment type="subcellular location">
    <subcellularLocation>
        <location evidence="1 6">Cell membrane</location>
        <topology evidence="1 6">Multi-pass membrane protein</topology>
    </subcellularLocation>
</comment>
<evidence type="ECO:0000256" key="3">
    <source>
        <dbReference type="ARBA" id="ARBA00022692"/>
    </source>
</evidence>
<evidence type="ECO:0000313" key="10">
    <source>
        <dbReference type="Proteomes" id="UP001597541"/>
    </source>
</evidence>
<keyword evidence="4 6" id="KW-1133">Transmembrane helix</keyword>
<feature type="domain" description="DUF5698" evidence="8">
    <location>
        <begin position="20"/>
        <end position="76"/>
    </location>
</feature>
<dbReference type="InterPro" id="IPR044035">
    <property type="entry name" value="DUF5698"/>
</dbReference>
<dbReference type="CDD" id="cd16381">
    <property type="entry name" value="YitT_C_like_1"/>
    <property type="match status" value="1"/>
</dbReference>
<gene>
    <name evidence="9" type="ORF">ACFSUF_00765</name>
</gene>
<feature type="transmembrane region" description="Helical" evidence="6">
    <location>
        <begin position="32"/>
        <end position="56"/>
    </location>
</feature>
<evidence type="ECO:0000259" key="7">
    <source>
        <dbReference type="Pfam" id="PF10035"/>
    </source>
</evidence>
<evidence type="ECO:0000256" key="5">
    <source>
        <dbReference type="ARBA" id="ARBA00023136"/>
    </source>
</evidence>
<dbReference type="Pfam" id="PF18955">
    <property type="entry name" value="DUF5698"/>
    <property type="match status" value="1"/>
</dbReference>
<evidence type="ECO:0000313" key="9">
    <source>
        <dbReference type="EMBL" id="MFD2610948.1"/>
    </source>
</evidence>
<dbReference type="RefSeq" id="WP_377599143.1">
    <property type="nucleotide sequence ID" value="NZ_JBHUME010000002.1"/>
</dbReference>
<keyword evidence="5 6" id="KW-0472">Membrane</keyword>
<dbReference type="Proteomes" id="UP001597541">
    <property type="component" value="Unassembled WGS sequence"/>
</dbReference>